<evidence type="ECO:0000313" key="2">
    <source>
        <dbReference type="Proteomes" id="UP000563523"/>
    </source>
</evidence>
<dbReference type="EMBL" id="JABZEC010000003">
    <property type="protein sequence ID" value="NVY96465.1"/>
    <property type="molecule type" value="Genomic_DNA"/>
</dbReference>
<reference evidence="1 2" key="1">
    <citation type="submission" date="2020-06" db="EMBL/GenBank/DDBJ databases">
        <authorList>
            <person name="Kang J."/>
        </authorList>
    </citation>
    <scope>NUCLEOTIDE SEQUENCE [LARGE SCALE GENOMIC DNA]</scope>
    <source>
        <strain evidence="1 2">DCY120</strain>
    </source>
</reference>
<dbReference type="Gene3D" id="3.40.50.1820">
    <property type="entry name" value="alpha/beta hydrolase"/>
    <property type="match status" value="1"/>
</dbReference>
<dbReference type="Pfam" id="PF06028">
    <property type="entry name" value="DUF915"/>
    <property type="match status" value="1"/>
</dbReference>
<dbReference type="InterPro" id="IPR029058">
    <property type="entry name" value="AB_hydrolase_fold"/>
</dbReference>
<dbReference type="SUPFAM" id="SSF53474">
    <property type="entry name" value="alpha/beta-Hydrolases"/>
    <property type="match status" value="1"/>
</dbReference>
<protein>
    <submittedName>
        <fullName evidence="1">Alpha/beta hydrolase</fullName>
    </submittedName>
</protein>
<sequence length="279" mass="31820">MGRAQRRQEQAQLPICQLDPALSVTNSSEQVPTFYVHGFRGGNYTTQKMVSSAQEMTQTPVFLRATVDWRSKIHYSGYWSTAKNPIIQLVFKDRWIPSSTIERWFNQILTDLNQRYHFQSYNAVGHSLGAKALVNFLIHNPGHTLPPINRLVLVAGPFDGLVFLGDLPNINPLAADGRPAFMTPNYMWTYLNRSRFPAHTKVLNIYGNVEDSSNTDKYVSVSSARSIKYILQAQVQEFREYNARGQSGEHSQLHDDVSILKMINQFIYDPEKLPPLTKD</sequence>
<keyword evidence="1" id="KW-0378">Hydrolase</keyword>
<keyword evidence="2" id="KW-1185">Reference proteome</keyword>
<dbReference type="AlphaFoldDB" id="A0A850R7H1"/>
<evidence type="ECO:0000313" key="1">
    <source>
        <dbReference type="EMBL" id="NVY96465.1"/>
    </source>
</evidence>
<organism evidence="1 2">
    <name type="scientific">Bombilactobacillus apium</name>
    <dbReference type="NCBI Taxonomy" id="2675299"/>
    <lineage>
        <taxon>Bacteria</taxon>
        <taxon>Bacillati</taxon>
        <taxon>Bacillota</taxon>
        <taxon>Bacilli</taxon>
        <taxon>Lactobacillales</taxon>
        <taxon>Lactobacillaceae</taxon>
        <taxon>Bombilactobacillus</taxon>
    </lineage>
</organism>
<accession>A0A850R7H1</accession>
<dbReference type="Proteomes" id="UP000563523">
    <property type="component" value="Unassembled WGS sequence"/>
</dbReference>
<dbReference type="GO" id="GO:0016787">
    <property type="term" value="F:hydrolase activity"/>
    <property type="evidence" value="ECO:0007669"/>
    <property type="project" value="UniProtKB-KW"/>
</dbReference>
<comment type="caution">
    <text evidence="1">The sequence shown here is derived from an EMBL/GenBank/DDBJ whole genome shotgun (WGS) entry which is preliminary data.</text>
</comment>
<name>A0A850R7H1_9LACO</name>
<dbReference type="InterPro" id="IPR010315">
    <property type="entry name" value="DUF915_hydro-like"/>
</dbReference>
<gene>
    <name evidence="1" type="ORF">HU830_04680</name>
</gene>
<proteinExistence type="predicted"/>
<dbReference type="RefSeq" id="WP_176942622.1">
    <property type="nucleotide sequence ID" value="NZ_JABZEC010000003.1"/>
</dbReference>